<proteinExistence type="predicted"/>
<accession>A0A926S0K2</accession>
<evidence type="ECO:0000313" key="2">
    <source>
        <dbReference type="EMBL" id="MBD1392093.1"/>
    </source>
</evidence>
<dbReference type="AlphaFoldDB" id="A0A926S0K2"/>
<name>A0A926S0K2_9SPHI</name>
<reference evidence="2" key="1">
    <citation type="submission" date="2020-09" db="EMBL/GenBank/DDBJ databases">
        <title>Novel species of Mucilaginibacter isolated from a glacier on the Tibetan Plateau.</title>
        <authorList>
            <person name="Liu Q."/>
            <person name="Xin Y.-H."/>
        </authorList>
    </citation>
    <scope>NUCLEOTIDE SEQUENCE</scope>
    <source>
        <strain evidence="2">ZB1P21</strain>
    </source>
</reference>
<dbReference type="SUPFAM" id="SSF160574">
    <property type="entry name" value="BT0923-like"/>
    <property type="match status" value="1"/>
</dbReference>
<sequence>MKKIFVTTAIAALFTANVFAANKVIKTEDGAEAVSYTVINKFNNEFVRANDVKWKVSANLQKATFTLDGVKMSAFYNLAGEYMGATQTVQFKALPAKAKIEIGQKYEGYFAKEVIRLDANDDTTVYFVDLKKGDDELLVRVTPTANVYFFQTVK</sequence>
<feature type="chain" id="PRO_5037082430" description="PepSY-like beta-lactamase-inhibitor" evidence="1">
    <location>
        <begin position="21"/>
        <end position="154"/>
    </location>
</feature>
<dbReference type="RefSeq" id="WP_191160637.1">
    <property type="nucleotide sequence ID" value="NZ_JACWMX010000001.1"/>
</dbReference>
<evidence type="ECO:0000313" key="3">
    <source>
        <dbReference type="Proteomes" id="UP000619078"/>
    </source>
</evidence>
<dbReference type="EMBL" id="JACWMX010000001">
    <property type="protein sequence ID" value="MBD1392093.1"/>
    <property type="molecule type" value="Genomic_DNA"/>
</dbReference>
<protein>
    <recommendedName>
        <fullName evidence="4">PepSY-like beta-lactamase-inhibitor</fullName>
    </recommendedName>
</protein>
<dbReference type="Gene3D" id="3.10.450.360">
    <property type="match status" value="1"/>
</dbReference>
<feature type="signal peptide" evidence="1">
    <location>
        <begin position="1"/>
        <end position="20"/>
    </location>
</feature>
<gene>
    <name evidence="2" type="ORF">IDJ76_03180</name>
</gene>
<keyword evidence="3" id="KW-1185">Reference proteome</keyword>
<keyword evidence="1" id="KW-0732">Signal</keyword>
<comment type="caution">
    <text evidence="2">The sequence shown here is derived from an EMBL/GenBank/DDBJ whole genome shotgun (WGS) entry which is preliminary data.</text>
</comment>
<organism evidence="2 3">
    <name type="scientific">Mucilaginibacter glaciei</name>
    <dbReference type="NCBI Taxonomy" id="2772109"/>
    <lineage>
        <taxon>Bacteria</taxon>
        <taxon>Pseudomonadati</taxon>
        <taxon>Bacteroidota</taxon>
        <taxon>Sphingobacteriia</taxon>
        <taxon>Sphingobacteriales</taxon>
        <taxon>Sphingobacteriaceae</taxon>
        <taxon>Mucilaginibacter</taxon>
    </lineage>
</organism>
<dbReference type="Proteomes" id="UP000619078">
    <property type="component" value="Unassembled WGS sequence"/>
</dbReference>
<evidence type="ECO:0000256" key="1">
    <source>
        <dbReference type="SAM" id="SignalP"/>
    </source>
</evidence>
<evidence type="ECO:0008006" key="4">
    <source>
        <dbReference type="Google" id="ProtNLM"/>
    </source>
</evidence>